<evidence type="ECO:0000256" key="10">
    <source>
        <dbReference type="ARBA" id="ARBA00022898"/>
    </source>
</evidence>
<dbReference type="KEGG" id="maer:DAI18_09050"/>
<evidence type="ECO:0000256" key="4">
    <source>
        <dbReference type="ARBA" id="ARBA00004931"/>
    </source>
</evidence>
<dbReference type="EC" id="2.6.1.42" evidence="15"/>
<dbReference type="UniPathway" id="UPA00049">
    <property type="reaction ID" value="UER00062"/>
</dbReference>
<comment type="catalytic activity">
    <reaction evidence="14 15">
        <text>L-leucine + 2-oxoglutarate = 4-methyl-2-oxopentanoate + L-glutamate</text>
        <dbReference type="Rhea" id="RHEA:18321"/>
        <dbReference type="ChEBI" id="CHEBI:16810"/>
        <dbReference type="ChEBI" id="CHEBI:17865"/>
        <dbReference type="ChEBI" id="CHEBI:29985"/>
        <dbReference type="ChEBI" id="CHEBI:57427"/>
        <dbReference type="EC" id="2.6.1.42"/>
    </reaction>
</comment>
<evidence type="ECO:0000256" key="6">
    <source>
        <dbReference type="ARBA" id="ARBA00009320"/>
    </source>
</evidence>
<keyword evidence="9 15" id="KW-0808">Transferase</keyword>
<dbReference type="SUPFAM" id="SSF56752">
    <property type="entry name" value="D-aminoacid aminotransferase-like PLP-dependent enzymes"/>
    <property type="match status" value="1"/>
</dbReference>
<comment type="catalytic activity">
    <reaction evidence="12 15">
        <text>L-valine + 2-oxoglutarate = 3-methyl-2-oxobutanoate + L-glutamate</text>
        <dbReference type="Rhea" id="RHEA:24813"/>
        <dbReference type="ChEBI" id="CHEBI:11851"/>
        <dbReference type="ChEBI" id="CHEBI:16810"/>
        <dbReference type="ChEBI" id="CHEBI:29985"/>
        <dbReference type="ChEBI" id="CHEBI:57762"/>
        <dbReference type="EC" id="2.6.1.42"/>
    </reaction>
</comment>
<name>A0A2S0PA18_9NEIS</name>
<evidence type="ECO:0000256" key="9">
    <source>
        <dbReference type="ARBA" id="ARBA00022679"/>
    </source>
</evidence>
<dbReference type="InterPro" id="IPR001544">
    <property type="entry name" value="Aminotrans_IV"/>
</dbReference>
<dbReference type="GO" id="GO:0006532">
    <property type="term" value="P:aspartate biosynthetic process"/>
    <property type="evidence" value="ECO:0007669"/>
    <property type="project" value="TreeGrafter"/>
</dbReference>
<keyword evidence="11 15" id="KW-0100">Branched-chain amino acid biosynthesis</keyword>
<dbReference type="PANTHER" id="PTHR42743">
    <property type="entry name" value="AMINO-ACID AMINOTRANSFERASE"/>
    <property type="match status" value="1"/>
</dbReference>
<comment type="pathway">
    <text evidence="4 15">Amino-acid biosynthesis; L-valine biosynthesis; L-valine from pyruvate: step 4/4.</text>
</comment>
<dbReference type="EMBL" id="CP028519">
    <property type="protein sequence ID" value="AVY94172.1"/>
    <property type="molecule type" value="Genomic_DNA"/>
</dbReference>
<dbReference type="UniPathway" id="UPA00047">
    <property type="reaction ID" value="UER00058"/>
</dbReference>
<dbReference type="GO" id="GO:0052654">
    <property type="term" value="F:L-leucine-2-oxoglutarate transaminase activity"/>
    <property type="evidence" value="ECO:0007669"/>
    <property type="project" value="RHEA"/>
</dbReference>
<comment type="cofactor">
    <cofactor evidence="1 15">
        <name>pyridoxal 5'-phosphate</name>
        <dbReference type="ChEBI" id="CHEBI:597326"/>
    </cofactor>
</comment>
<dbReference type="NCBIfam" id="NF005146">
    <property type="entry name" value="PRK06606.1"/>
    <property type="match status" value="1"/>
</dbReference>
<dbReference type="GO" id="GO:0052656">
    <property type="term" value="F:L-isoleucine-2-oxoglutarate transaminase activity"/>
    <property type="evidence" value="ECO:0007669"/>
    <property type="project" value="RHEA"/>
</dbReference>
<dbReference type="CDD" id="cd01557">
    <property type="entry name" value="BCAT_beta_family"/>
    <property type="match status" value="1"/>
</dbReference>
<dbReference type="GO" id="GO:0009097">
    <property type="term" value="P:isoleucine biosynthetic process"/>
    <property type="evidence" value="ECO:0007669"/>
    <property type="project" value="UniProtKB-UniPathway"/>
</dbReference>
<dbReference type="PANTHER" id="PTHR42743:SF11">
    <property type="entry name" value="AMINODEOXYCHORISMATE LYASE"/>
    <property type="match status" value="1"/>
</dbReference>
<dbReference type="Pfam" id="PF01063">
    <property type="entry name" value="Aminotran_4"/>
    <property type="match status" value="1"/>
</dbReference>
<sequence length="306" mass="33692">MSMEQRNGWIWMDGEWLPWGDARVHVMTHTLHYGYGCFEGIRAYPTASGPALFRLDDHIRRLRDSARLMALDLDWSADALADACREAVRRNGLTSAYLRPLLFLGAEKAGVDPAGASTHGMIAAWEWGAYLGDGALDNGIRVKTSSFVRASPNAQLFRVKAVAGYANSILACREVRRDGYDEALLLDGDGYVAEGSGENVFIVRDGELIEPDSACALDGITRRTVIALAADMGLTTSRRRLTRDDLYLADEMFFTGTAAEVTPVVELDRRQIGDGRPGPVTRALQARYLACVRGEDRSHPDWLQPA</sequence>
<evidence type="ECO:0000256" key="8">
    <source>
        <dbReference type="ARBA" id="ARBA00022605"/>
    </source>
</evidence>
<evidence type="ECO:0000256" key="3">
    <source>
        <dbReference type="ARBA" id="ARBA00004824"/>
    </source>
</evidence>
<dbReference type="InterPro" id="IPR043132">
    <property type="entry name" value="BCAT-like_C"/>
</dbReference>
<dbReference type="FunFam" id="3.20.10.10:FF:000002">
    <property type="entry name" value="D-alanine aminotransferase"/>
    <property type="match status" value="1"/>
</dbReference>
<dbReference type="AlphaFoldDB" id="A0A2S0PA18"/>
<dbReference type="InterPro" id="IPR043131">
    <property type="entry name" value="BCAT-like_N"/>
</dbReference>
<evidence type="ECO:0000313" key="16">
    <source>
        <dbReference type="EMBL" id="AVY94172.1"/>
    </source>
</evidence>
<evidence type="ECO:0000256" key="2">
    <source>
        <dbReference type="ARBA" id="ARBA00003109"/>
    </source>
</evidence>
<evidence type="ECO:0000256" key="14">
    <source>
        <dbReference type="ARBA" id="ARBA00049229"/>
    </source>
</evidence>
<dbReference type="Gene3D" id="3.30.470.10">
    <property type="match status" value="1"/>
</dbReference>
<dbReference type="NCBIfam" id="TIGR01122">
    <property type="entry name" value="ilvE_I"/>
    <property type="match status" value="1"/>
</dbReference>
<dbReference type="GO" id="GO:0009098">
    <property type="term" value="P:L-leucine biosynthetic process"/>
    <property type="evidence" value="ECO:0007669"/>
    <property type="project" value="UniProtKB-UniPathway"/>
</dbReference>
<comment type="catalytic activity">
    <reaction evidence="13 15">
        <text>L-isoleucine + 2-oxoglutarate = (S)-3-methyl-2-oxopentanoate + L-glutamate</text>
        <dbReference type="Rhea" id="RHEA:24801"/>
        <dbReference type="ChEBI" id="CHEBI:16810"/>
        <dbReference type="ChEBI" id="CHEBI:29985"/>
        <dbReference type="ChEBI" id="CHEBI:35146"/>
        <dbReference type="ChEBI" id="CHEBI:58045"/>
        <dbReference type="EC" id="2.6.1.42"/>
    </reaction>
</comment>
<evidence type="ECO:0000256" key="1">
    <source>
        <dbReference type="ARBA" id="ARBA00001933"/>
    </source>
</evidence>
<evidence type="ECO:0000256" key="15">
    <source>
        <dbReference type="RuleBase" id="RU364094"/>
    </source>
</evidence>
<keyword evidence="7 15" id="KW-0032">Aminotransferase</keyword>
<dbReference type="RefSeq" id="WP_107889242.1">
    <property type="nucleotide sequence ID" value="NZ_CP028519.1"/>
</dbReference>
<reference evidence="16 17" key="1">
    <citation type="submission" date="2018-04" db="EMBL/GenBank/DDBJ databases">
        <title>Denitrifier Microvirgula.</title>
        <authorList>
            <person name="Anderson E."/>
            <person name="Jang J."/>
            <person name="Ishii S."/>
        </authorList>
    </citation>
    <scope>NUCLEOTIDE SEQUENCE [LARGE SCALE GENOMIC DNA]</scope>
    <source>
        <strain evidence="16 17">BE2.4</strain>
    </source>
</reference>
<dbReference type="OrthoDB" id="21319at2"/>
<evidence type="ECO:0000313" key="17">
    <source>
        <dbReference type="Proteomes" id="UP000244173"/>
    </source>
</evidence>
<keyword evidence="17" id="KW-1185">Reference proteome</keyword>
<comment type="similarity">
    <text evidence="6 15">Belongs to the class-IV pyridoxal-phosphate-dependent aminotransferase family.</text>
</comment>
<dbReference type="GO" id="GO:0052655">
    <property type="term" value="F:L-valine-2-oxoglutarate transaminase activity"/>
    <property type="evidence" value="ECO:0007669"/>
    <property type="project" value="RHEA"/>
</dbReference>
<comment type="function">
    <text evidence="2 15">Acts on leucine, isoleucine and valine.</text>
</comment>
<dbReference type="STRING" id="1122240.GCA_000620105_02587"/>
<gene>
    <name evidence="15" type="primary">ilvE</name>
    <name evidence="16" type="ORF">DAI18_09050</name>
</gene>
<keyword evidence="10 15" id="KW-0663">Pyridoxal phosphate</keyword>
<comment type="pathway">
    <text evidence="3 15">Amino-acid biosynthesis; L-isoleucine biosynthesis; L-isoleucine from 2-oxobutanoate: step 4/4.</text>
</comment>
<keyword evidence="8 15" id="KW-0028">Amino-acid biosynthesis</keyword>
<dbReference type="InterPro" id="IPR036038">
    <property type="entry name" value="Aminotransferase-like"/>
</dbReference>
<evidence type="ECO:0000256" key="5">
    <source>
        <dbReference type="ARBA" id="ARBA00005072"/>
    </source>
</evidence>
<dbReference type="Gene3D" id="3.20.10.10">
    <property type="entry name" value="D-amino Acid Aminotransferase, subunit A, domain 2"/>
    <property type="match status" value="1"/>
</dbReference>
<organism evidence="16 17">
    <name type="scientific">Microvirgula aerodenitrificans</name>
    <dbReference type="NCBI Taxonomy" id="57480"/>
    <lineage>
        <taxon>Bacteria</taxon>
        <taxon>Pseudomonadati</taxon>
        <taxon>Pseudomonadota</taxon>
        <taxon>Betaproteobacteria</taxon>
        <taxon>Neisseriales</taxon>
        <taxon>Aquaspirillaceae</taxon>
        <taxon>Microvirgula</taxon>
    </lineage>
</organism>
<evidence type="ECO:0000256" key="11">
    <source>
        <dbReference type="ARBA" id="ARBA00023304"/>
    </source>
</evidence>
<protein>
    <recommendedName>
        <fullName evidence="15">Branched-chain-amino-acid aminotransferase</fullName>
        <shortName evidence="15">BCAT</shortName>
        <ecNumber evidence="15">2.6.1.42</ecNumber>
    </recommendedName>
</protein>
<dbReference type="UniPathway" id="UPA00048">
    <property type="reaction ID" value="UER00073"/>
</dbReference>
<accession>A0A2S0PA18</accession>
<dbReference type="InterPro" id="IPR005785">
    <property type="entry name" value="B_amino_transI"/>
</dbReference>
<evidence type="ECO:0000256" key="13">
    <source>
        <dbReference type="ARBA" id="ARBA00048798"/>
    </source>
</evidence>
<evidence type="ECO:0000256" key="7">
    <source>
        <dbReference type="ARBA" id="ARBA00022576"/>
    </source>
</evidence>
<dbReference type="GO" id="GO:0009099">
    <property type="term" value="P:L-valine biosynthetic process"/>
    <property type="evidence" value="ECO:0007669"/>
    <property type="project" value="UniProtKB-UniPathway"/>
</dbReference>
<dbReference type="InterPro" id="IPR033939">
    <property type="entry name" value="BCAT_family"/>
</dbReference>
<proteinExistence type="inferred from homology"/>
<comment type="pathway">
    <text evidence="5 15">Amino-acid biosynthesis; L-leucine biosynthesis; L-leucine from 3-methyl-2-oxobutanoate: step 4/4.</text>
</comment>
<dbReference type="GO" id="GO:0005829">
    <property type="term" value="C:cytosol"/>
    <property type="evidence" value="ECO:0007669"/>
    <property type="project" value="TreeGrafter"/>
</dbReference>
<dbReference type="Proteomes" id="UP000244173">
    <property type="component" value="Chromosome"/>
</dbReference>
<dbReference type="InterPro" id="IPR050571">
    <property type="entry name" value="Class-IV_PLP-Dep_Aminotrnsfr"/>
</dbReference>
<evidence type="ECO:0000256" key="12">
    <source>
        <dbReference type="ARBA" id="ARBA00048212"/>
    </source>
</evidence>